<comment type="similarity">
    <text evidence="1">Belongs to the DprA/Smf family.</text>
</comment>
<dbReference type="InterPro" id="IPR057666">
    <property type="entry name" value="DrpA_SLOG"/>
</dbReference>
<feature type="domain" description="Smf/DprA SLOG" evidence="2">
    <location>
        <begin position="6"/>
        <end position="91"/>
    </location>
</feature>
<organism evidence="3 4">
    <name type="scientific">Parafrankia irregularis</name>
    <dbReference type="NCBI Taxonomy" id="795642"/>
    <lineage>
        <taxon>Bacteria</taxon>
        <taxon>Bacillati</taxon>
        <taxon>Actinomycetota</taxon>
        <taxon>Actinomycetes</taxon>
        <taxon>Frankiales</taxon>
        <taxon>Frankiaceae</taxon>
        <taxon>Parafrankia</taxon>
    </lineage>
</organism>
<dbReference type="AlphaFoldDB" id="A0A0S4QZA5"/>
<dbReference type="SUPFAM" id="SSF102405">
    <property type="entry name" value="MCP/YpsA-like"/>
    <property type="match status" value="1"/>
</dbReference>
<dbReference type="PANTHER" id="PTHR43022">
    <property type="entry name" value="PROTEIN SMF"/>
    <property type="match status" value="1"/>
</dbReference>
<dbReference type="Gene3D" id="3.40.50.450">
    <property type="match status" value="1"/>
</dbReference>
<evidence type="ECO:0000313" key="3">
    <source>
        <dbReference type="EMBL" id="CUU60877.1"/>
    </source>
</evidence>
<reference evidence="4" key="1">
    <citation type="submission" date="2015-11" db="EMBL/GenBank/DDBJ databases">
        <authorList>
            <person name="Varghese N."/>
        </authorList>
    </citation>
    <scope>NUCLEOTIDE SEQUENCE [LARGE SCALE GENOMIC DNA]</scope>
    <source>
        <strain evidence="4">DSM 45899</strain>
    </source>
</reference>
<proteinExistence type="inferred from homology"/>
<keyword evidence="4" id="KW-1185">Reference proteome</keyword>
<gene>
    <name evidence="3" type="ORF">Ga0074812_14921</name>
</gene>
<dbReference type="GO" id="GO:0009294">
    <property type="term" value="P:DNA-mediated transformation"/>
    <property type="evidence" value="ECO:0007669"/>
    <property type="project" value="InterPro"/>
</dbReference>
<dbReference type="Proteomes" id="UP000198802">
    <property type="component" value="Unassembled WGS sequence"/>
</dbReference>
<dbReference type="PANTHER" id="PTHR43022:SF1">
    <property type="entry name" value="PROTEIN SMF"/>
    <property type="match status" value="1"/>
</dbReference>
<protein>
    <submittedName>
        <fullName evidence="3">DNA recombination-mediator protein A</fullName>
    </submittedName>
</protein>
<dbReference type="EMBL" id="FAOZ01000049">
    <property type="protein sequence ID" value="CUU60877.1"/>
    <property type="molecule type" value="Genomic_DNA"/>
</dbReference>
<evidence type="ECO:0000256" key="1">
    <source>
        <dbReference type="ARBA" id="ARBA00006525"/>
    </source>
</evidence>
<evidence type="ECO:0000313" key="4">
    <source>
        <dbReference type="Proteomes" id="UP000198802"/>
    </source>
</evidence>
<dbReference type="Pfam" id="PF02481">
    <property type="entry name" value="DNA_processg_A"/>
    <property type="match status" value="1"/>
</dbReference>
<evidence type="ECO:0000259" key="2">
    <source>
        <dbReference type="Pfam" id="PF02481"/>
    </source>
</evidence>
<dbReference type="InterPro" id="IPR003488">
    <property type="entry name" value="DprA"/>
</dbReference>
<sequence>MVCVTAPGTARHGLHALARARTLAVLTRGTVLVESPAHGGAWETACTAWRYRRRVMAVPGPITAALSEGPHRLLAEGTARMVTGPDDIRAHLDRT</sequence>
<name>A0A0S4QZA5_9ACTN</name>
<accession>A0A0S4QZA5</accession>